<organism evidence="2 3">
    <name type="scientific">Hypholoma sublateritium (strain FD-334 SS-4)</name>
    <dbReference type="NCBI Taxonomy" id="945553"/>
    <lineage>
        <taxon>Eukaryota</taxon>
        <taxon>Fungi</taxon>
        <taxon>Dikarya</taxon>
        <taxon>Basidiomycota</taxon>
        <taxon>Agaricomycotina</taxon>
        <taxon>Agaricomycetes</taxon>
        <taxon>Agaricomycetidae</taxon>
        <taxon>Agaricales</taxon>
        <taxon>Agaricineae</taxon>
        <taxon>Strophariaceae</taxon>
        <taxon>Hypholoma</taxon>
    </lineage>
</organism>
<keyword evidence="3" id="KW-1185">Reference proteome</keyword>
<protein>
    <recommendedName>
        <fullName evidence="4">BTB domain-containing protein</fullName>
    </recommendedName>
</protein>
<feature type="compositionally biased region" description="Basic and acidic residues" evidence="1">
    <location>
        <begin position="16"/>
        <end position="29"/>
    </location>
</feature>
<accession>A0A0D2LUE9</accession>
<reference evidence="3" key="1">
    <citation type="submission" date="2014-04" db="EMBL/GenBank/DDBJ databases">
        <title>Evolutionary Origins and Diversification of the Mycorrhizal Mutualists.</title>
        <authorList>
            <consortium name="DOE Joint Genome Institute"/>
            <consortium name="Mycorrhizal Genomics Consortium"/>
            <person name="Kohler A."/>
            <person name="Kuo A."/>
            <person name="Nagy L.G."/>
            <person name="Floudas D."/>
            <person name="Copeland A."/>
            <person name="Barry K.W."/>
            <person name="Cichocki N."/>
            <person name="Veneault-Fourrey C."/>
            <person name="LaButti K."/>
            <person name="Lindquist E.A."/>
            <person name="Lipzen A."/>
            <person name="Lundell T."/>
            <person name="Morin E."/>
            <person name="Murat C."/>
            <person name="Riley R."/>
            <person name="Ohm R."/>
            <person name="Sun H."/>
            <person name="Tunlid A."/>
            <person name="Henrissat B."/>
            <person name="Grigoriev I.V."/>
            <person name="Hibbett D.S."/>
            <person name="Martin F."/>
        </authorList>
    </citation>
    <scope>NUCLEOTIDE SEQUENCE [LARGE SCALE GENOMIC DNA]</scope>
    <source>
        <strain evidence="3">FD-334 SS-4</strain>
    </source>
</reference>
<dbReference type="AlphaFoldDB" id="A0A0D2LUE9"/>
<dbReference type="OrthoDB" id="2923697at2759"/>
<proteinExistence type="predicted"/>
<dbReference type="OMA" id="LNNGQVM"/>
<feature type="region of interest" description="Disordered" evidence="1">
    <location>
        <begin position="14"/>
        <end position="64"/>
    </location>
</feature>
<name>A0A0D2LUE9_HYPSF</name>
<evidence type="ECO:0000313" key="3">
    <source>
        <dbReference type="Proteomes" id="UP000054270"/>
    </source>
</evidence>
<evidence type="ECO:0000313" key="2">
    <source>
        <dbReference type="EMBL" id="KJA14478.1"/>
    </source>
</evidence>
<dbReference type="EMBL" id="KN817677">
    <property type="protein sequence ID" value="KJA14478.1"/>
    <property type="molecule type" value="Genomic_DNA"/>
</dbReference>
<evidence type="ECO:0000256" key="1">
    <source>
        <dbReference type="SAM" id="MobiDB-lite"/>
    </source>
</evidence>
<evidence type="ECO:0008006" key="4">
    <source>
        <dbReference type="Google" id="ProtNLM"/>
    </source>
</evidence>
<sequence>MPITAPSRRFIIVDDSTVREARDRQEEKRPKKRARVDDSDEEDAKKSSRTHSLHPKGPYERDPIYFKEDDSANCVVRVRGFMFKIQSEMLSCCPEMSVSLQAHIDRHGLPTEERPFHCPLPTVEEYRAFLWALYATLDELSEIPSDHAQLERLGLIVKMNEKFDIPKMHEWATDTLYKTATNSVFMESCSSASLALLVDMAKANEKRYAKSLEAVVKKWYARVLNKSTPSVPAMQIADKYELHDLIGIAYYVHVQDMLDRQTSFTEKGATQLRADPKLNNGQVMRLLTGYWSLVNMWERLRLKPIALPMGKSCCAETHTKCIVSWERRWISAAGWKRIMGLNSADTLALLSCLRDQLSNDDDLKTALDSECRLAGLDALKTFREKTQDGLADHFFACV</sequence>
<gene>
    <name evidence="2" type="ORF">HYPSUDRAFT_49099</name>
</gene>
<dbReference type="Proteomes" id="UP000054270">
    <property type="component" value="Unassembled WGS sequence"/>
</dbReference>